<dbReference type="PANTHER" id="PTHR33223">
    <property type="entry name" value="CCHC-TYPE DOMAIN-CONTAINING PROTEIN"/>
    <property type="match status" value="1"/>
</dbReference>
<evidence type="ECO:0000313" key="3">
    <source>
        <dbReference type="EMBL" id="PKI61248.1"/>
    </source>
</evidence>
<proteinExistence type="predicted"/>
<organism evidence="3 4">
    <name type="scientific">Punica granatum</name>
    <name type="common">Pomegranate</name>
    <dbReference type="NCBI Taxonomy" id="22663"/>
    <lineage>
        <taxon>Eukaryota</taxon>
        <taxon>Viridiplantae</taxon>
        <taxon>Streptophyta</taxon>
        <taxon>Embryophyta</taxon>
        <taxon>Tracheophyta</taxon>
        <taxon>Spermatophyta</taxon>
        <taxon>Magnoliopsida</taxon>
        <taxon>eudicotyledons</taxon>
        <taxon>Gunneridae</taxon>
        <taxon>Pentapetalae</taxon>
        <taxon>rosids</taxon>
        <taxon>malvids</taxon>
        <taxon>Myrtales</taxon>
        <taxon>Lythraceae</taxon>
        <taxon>Punica</taxon>
    </lineage>
</organism>
<feature type="domain" description="Retrotransposon gag" evidence="2">
    <location>
        <begin position="17"/>
        <end position="83"/>
    </location>
</feature>
<comment type="caution">
    <text evidence="3">The sequence shown here is derived from an EMBL/GenBank/DDBJ whole genome shotgun (WGS) entry which is preliminary data.</text>
</comment>
<dbReference type="EMBL" id="PGOL01001061">
    <property type="protein sequence ID" value="PKI61248.1"/>
    <property type="molecule type" value="Genomic_DNA"/>
</dbReference>
<feature type="compositionally biased region" description="Basic and acidic residues" evidence="1">
    <location>
        <begin position="141"/>
        <end position="150"/>
    </location>
</feature>
<dbReference type="AlphaFoldDB" id="A0A2I0JY29"/>
<accession>A0A2I0JY29</accession>
<reference evidence="3 4" key="1">
    <citation type="submission" date="2017-11" db="EMBL/GenBank/DDBJ databases">
        <title>De-novo sequencing of pomegranate (Punica granatum L.) genome.</title>
        <authorList>
            <person name="Akparov Z."/>
            <person name="Amiraslanov A."/>
            <person name="Hajiyeva S."/>
            <person name="Abbasov M."/>
            <person name="Kaur K."/>
            <person name="Hamwieh A."/>
            <person name="Solovyev V."/>
            <person name="Salamov A."/>
            <person name="Braich B."/>
            <person name="Kosarev P."/>
            <person name="Mahmoud A."/>
            <person name="Hajiyev E."/>
            <person name="Babayeva S."/>
            <person name="Izzatullayeva V."/>
            <person name="Mammadov A."/>
            <person name="Mammadov A."/>
            <person name="Sharifova S."/>
            <person name="Ojaghi J."/>
            <person name="Eynullazada K."/>
            <person name="Bayramov B."/>
            <person name="Abdulazimova A."/>
            <person name="Shahmuradov I."/>
        </authorList>
    </citation>
    <scope>NUCLEOTIDE SEQUENCE [LARGE SCALE GENOMIC DNA]</scope>
    <source>
        <strain evidence="4">cv. AG2017</strain>
        <tissue evidence="3">Leaf</tissue>
    </source>
</reference>
<dbReference type="PANTHER" id="PTHR33223:SF8">
    <property type="entry name" value="OS04G0172440 PROTEIN"/>
    <property type="match status" value="1"/>
</dbReference>
<name>A0A2I0JY29_PUNGR</name>
<protein>
    <recommendedName>
        <fullName evidence="2">Retrotransposon gag domain-containing protein</fullName>
    </recommendedName>
</protein>
<keyword evidence="4" id="KW-1185">Reference proteome</keyword>
<gene>
    <name evidence="3" type="ORF">CRG98_018360</name>
</gene>
<evidence type="ECO:0000259" key="2">
    <source>
        <dbReference type="Pfam" id="PF03732"/>
    </source>
</evidence>
<evidence type="ECO:0000313" key="4">
    <source>
        <dbReference type="Proteomes" id="UP000233551"/>
    </source>
</evidence>
<sequence length="171" mass="19636">MLQYWNYEEFIIHSFQDSLTGSALDWFMSLRAEDIPTWADLSRKFIDQYQYCAETPPTLLELSTKEMARGQKFEEYATKWRAQAVKHIPPFSKVQQIQLLHSTMRGVYYSHLLAHTSSFSDLIEAGKKLYLGIKLGRMEDPTVKGEESAKKTSAMPTSSSGRRGKKGRHPP</sequence>
<evidence type="ECO:0000256" key="1">
    <source>
        <dbReference type="SAM" id="MobiDB-lite"/>
    </source>
</evidence>
<dbReference type="InterPro" id="IPR005162">
    <property type="entry name" value="Retrotrans_gag_dom"/>
</dbReference>
<feature type="region of interest" description="Disordered" evidence="1">
    <location>
        <begin position="141"/>
        <end position="171"/>
    </location>
</feature>
<dbReference type="Pfam" id="PF03732">
    <property type="entry name" value="Retrotrans_gag"/>
    <property type="match status" value="1"/>
</dbReference>
<dbReference type="Proteomes" id="UP000233551">
    <property type="component" value="Unassembled WGS sequence"/>
</dbReference>
<feature type="compositionally biased region" description="Basic residues" evidence="1">
    <location>
        <begin position="162"/>
        <end position="171"/>
    </location>
</feature>